<comment type="caution">
    <text evidence="1">The sequence shown here is derived from an EMBL/GenBank/DDBJ whole genome shotgun (WGS) entry which is preliminary data.</text>
</comment>
<sequence>MSTQPIHVDLPHKLGRAEARRRIEDNIHKLTGFIPGGGNVTHQWQGDRLDLDIGAMGQSVTARIEVEEALLRVHVALPGLLGMMAKPIEAALRSKGSELLLEDRTKA</sequence>
<evidence type="ECO:0000313" key="1">
    <source>
        <dbReference type="EMBL" id="GAA3997591.1"/>
    </source>
</evidence>
<proteinExistence type="predicted"/>
<accession>A0ABP7RHI6</accession>
<dbReference type="Proteomes" id="UP001501310">
    <property type="component" value="Unassembled WGS sequence"/>
</dbReference>
<protein>
    <submittedName>
        <fullName evidence="1">Polyhydroxyalkanoic acid system family protein</fullName>
    </submittedName>
</protein>
<keyword evidence="2" id="KW-1185">Reference proteome</keyword>
<organism evidence="1 2">
    <name type="scientific">Sphingomonas humi</name>
    <dbReference type="NCBI Taxonomy" id="335630"/>
    <lineage>
        <taxon>Bacteria</taxon>
        <taxon>Pseudomonadati</taxon>
        <taxon>Pseudomonadota</taxon>
        <taxon>Alphaproteobacteria</taxon>
        <taxon>Sphingomonadales</taxon>
        <taxon>Sphingomonadaceae</taxon>
        <taxon>Sphingomonas</taxon>
    </lineage>
</organism>
<dbReference type="InterPro" id="IPR013433">
    <property type="entry name" value="PHA_gran_rgn"/>
</dbReference>
<reference evidence="2" key="1">
    <citation type="journal article" date="2019" name="Int. J. Syst. Evol. Microbiol.">
        <title>The Global Catalogue of Microorganisms (GCM) 10K type strain sequencing project: providing services to taxonomists for standard genome sequencing and annotation.</title>
        <authorList>
            <consortium name="The Broad Institute Genomics Platform"/>
            <consortium name="The Broad Institute Genome Sequencing Center for Infectious Disease"/>
            <person name="Wu L."/>
            <person name="Ma J."/>
        </authorList>
    </citation>
    <scope>NUCLEOTIDE SEQUENCE [LARGE SCALE GENOMIC DNA]</scope>
    <source>
        <strain evidence="2">JCM 16603</strain>
    </source>
</reference>
<dbReference type="EMBL" id="BAAAZD010000001">
    <property type="protein sequence ID" value="GAA3997591.1"/>
    <property type="molecule type" value="Genomic_DNA"/>
</dbReference>
<name>A0ABP7RHI6_9SPHN</name>
<dbReference type="RefSeq" id="WP_344708468.1">
    <property type="nucleotide sequence ID" value="NZ_BAAAZD010000001.1"/>
</dbReference>
<gene>
    <name evidence="1" type="ORF">GCM10022211_03790</name>
</gene>
<evidence type="ECO:0000313" key="2">
    <source>
        <dbReference type="Proteomes" id="UP001501310"/>
    </source>
</evidence>
<dbReference type="Pfam" id="PF09650">
    <property type="entry name" value="PHA_gran_rgn"/>
    <property type="match status" value="1"/>
</dbReference>